<dbReference type="InterPro" id="IPR002053">
    <property type="entry name" value="Glyco_hydro_25"/>
</dbReference>
<dbReference type="GO" id="GO:0045087">
    <property type="term" value="P:innate immune response"/>
    <property type="evidence" value="ECO:0007669"/>
    <property type="project" value="TreeGrafter"/>
</dbReference>
<comment type="caution">
    <text evidence="4">The sequence shown here is derived from an EMBL/GenBank/DDBJ whole genome shotgun (WGS) entry which is preliminary data.</text>
</comment>
<dbReference type="SUPFAM" id="SSF51445">
    <property type="entry name" value="(Trans)glycosidases"/>
    <property type="match status" value="1"/>
</dbReference>
<evidence type="ECO:0000256" key="3">
    <source>
        <dbReference type="SAM" id="Phobius"/>
    </source>
</evidence>
<dbReference type="PROSITE" id="PS51904">
    <property type="entry name" value="GLYCOSYL_HYDROL_F25_2"/>
    <property type="match status" value="1"/>
</dbReference>
<protein>
    <submittedName>
        <fullName evidence="4">Uncharacterized protein</fullName>
    </submittedName>
</protein>
<dbReference type="AlphaFoldDB" id="A0AA36HFG2"/>
<dbReference type="InterPro" id="IPR017853">
    <property type="entry name" value="GH"/>
</dbReference>
<evidence type="ECO:0000256" key="2">
    <source>
        <dbReference type="ARBA" id="ARBA00022729"/>
    </source>
</evidence>
<proteinExistence type="inferred from homology"/>
<dbReference type="GO" id="GO:0016998">
    <property type="term" value="P:cell wall macromolecule catabolic process"/>
    <property type="evidence" value="ECO:0007669"/>
    <property type="project" value="InterPro"/>
</dbReference>
<dbReference type="PANTHER" id="PTHR23208:SF36">
    <property type="entry name" value="LYSOZYME-RELATED"/>
    <property type="match status" value="1"/>
</dbReference>
<keyword evidence="3" id="KW-1133">Transmembrane helix</keyword>
<evidence type="ECO:0000313" key="4">
    <source>
        <dbReference type="EMBL" id="CAJ0608948.1"/>
    </source>
</evidence>
<accession>A0AA36HFG2</accession>
<gene>
    <name evidence="4" type="ORF">CYNAS_LOCUS20931</name>
</gene>
<evidence type="ECO:0000313" key="5">
    <source>
        <dbReference type="Proteomes" id="UP001176961"/>
    </source>
</evidence>
<feature type="transmembrane region" description="Helical" evidence="3">
    <location>
        <begin position="23"/>
        <end position="41"/>
    </location>
</feature>
<keyword evidence="3" id="KW-0472">Membrane</keyword>
<keyword evidence="3" id="KW-0812">Transmembrane</keyword>
<organism evidence="4 5">
    <name type="scientific">Cylicocyclus nassatus</name>
    <name type="common">Nematode worm</name>
    <dbReference type="NCBI Taxonomy" id="53992"/>
    <lineage>
        <taxon>Eukaryota</taxon>
        <taxon>Metazoa</taxon>
        <taxon>Ecdysozoa</taxon>
        <taxon>Nematoda</taxon>
        <taxon>Chromadorea</taxon>
        <taxon>Rhabditida</taxon>
        <taxon>Rhabditina</taxon>
        <taxon>Rhabditomorpha</taxon>
        <taxon>Strongyloidea</taxon>
        <taxon>Strongylidae</taxon>
        <taxon>Cylicocyclus</taxon>
    </lineage>
</organism>
<dbReference type="EMBL" id="CATQJL010000326">
    <property type="protein sequence ID" value="CAJ0608948.1"/>
    <property type="molecule type" value="Genomic_DNA"/>
</dbReference>
<name>A0AA36HFG2_CYLNA</name>
<dbReference type="GO" id="GO:0009253">
    <property type="term" value="P:peptidoglycan catabolic process"/>
    <property type="evidence" value="ECO:0007669"/>
    <property type="project" value="InterPro"/>
</dbReference>
<keyword evidence="2" id="KW-0732">Signal</keyword>
<comment type="similarity">
    <text evidence="1">Belongs to the glycosyl hydrolase 25 family.</text>
</comment>
<evidence type="ECO:0000256" key="1">
    <source>
        <dbReference type="ARBA" id="ARBA00010646"/>
    </source>
</evidence>
<dbReference type="PANTHER" id="PTHR23208">
    <property type="entry name" value="LYSOZYME PROTEIN"/>
    <property type="match status" value="1"/>
</dbReference>
<dbReference type="Proteomes" id="UP001176961">
    <property type="component" value="Unassembled WGS sequence"/>
</dbReference>
<reference evidence="4" key="1">
    <citation type="submission" date="2023-07" db="EMBL/GenBank/DDBJ databases">
        <authorList>
            <consortium name="CYATHOMIX"/>
        </authorList>
    </citation>
    <scope>NUCLEOTIDE SEQUENCE</scope>
    <source>
        <strain evidence="4">N/A</strain>
    </source>
</reference>
<sequence length="235" mass="27421">MITGYISRNVNEQSQTYLKVQRLVSLLICSLFGISAAIMGFDSVESLSMDTFRCLKDNGHMFFIGRIWRSLGKFDWDGLQNIRNAYEAGLYVSVYIFPCLDFPKCAPVQDQVEKTINTLNEEGVRYGMVFLDIQMFDWPSDKEENRKTIDAMAQKLDEMNVEWGFYTSKRNWNAIVGNWDKWKHKKLWWSYWGNNDGQRYGDFTPFGGWTDFYMQQYAGDVNGPCSVSLNLDYYA</sequence>
<dbReference type="Gene3D" id="3.20.20.80">
    <property type="entry name" value="Glycosidases"/>
    <property type="match status" value="1"/>
</dbReference>
<dbReference type="InterPro" id="IPR051595">
    <property type="entry name" value="GH25_Enzymes"/>
</dbReference>
<keyword evidence="5" id="KW-1185">Reference proteome</keyword>
<dbReference type="GO" id="GO:0003796">
    <property type="term" value="F:lysozyme activity"/>
    <property type="evidence" value="ECO:0007669"/>
    <property type="project" value="InterPro"/>
</dbReference>
<dbReference type="GO" id="GO:0007165">
    <property type="term" value="P:signal transduction"/>
    <property type="evidence" value="ECO:0007669"/>
    <property type="project" value="TreeGrafter"/>
</dbReference>